<sequence length="96" mass="9897">MPSDDRFAALPGQPNLITAADAAAIFVQNRSSAAVEVIGTADATPPVDTSGGILLEGKGVILNEALSDLFPGVPGVVRVWIWPTGDHAVELKVSYA</sequence>
<reference evidence="1 2" key="1">
    <citation type="journal article" date="2010" name="J. Bacteriol.">
        <title>Genome sequences of Pelagibaca bermudensis HTCC2601T and Maritimibacter alkaliphilus HTCC2654T, the type strains of two marine Roseobacter genera.</title>
        <authorList>
            <person name="Thrash J.C."/>
            <person name="Cho J.C."/>
            <person name="Ferriera S."/>
            <person name="Johnson J."/>
            <person name="Vergin K.L."/>
            <person name="Giovannoni S.J."/>
        </authorList>
    </citation>
    <scope>NUCLEOTIDE SEQUENCE [LARGE SCALE GENOMIC DNA]</scope>
    <source>
        <strain evidence="2">DSM 26914 / JCM 13377 / KCTC 12554 / HTCC2601</strain>
    </source>
</reference>
<dbReference type="OrthoDB" id="7875240at2"/>
<dbReference type="AlphaFoldDB" id="Q0FH88"/>
<dbReference type="RefSeq" id="WP_007800212.1">
    <property type="nucleotide sequence ID" value="NZ_DS022276.1"/>
</dbReference>
<proteinExistence type="predicted"/>
<accession>Q0FH88</accession>
<dbReference type="HOGENOM" id="CLU_2357212_0_0_5"/>
<gene>
    <name evidence="1" type="ORF">R2601_24080</name>
</gene>
<comment type="caution">
    <text evidence="1">The sequence shown here is derived from an EMBL/GenBank/DDBJ whole genome shotgun (WGS) entry which is preliminary data.</text>
</comment>
<evidence type="ECO:0000313" key="1">
    <source>
        <dbReference type="EMBL" id="EAU43563.1"/>
    </source>
</evidence>
<evidence type="ECO:0000313" key="2">
    <source>
        <dbReference type="Proteomes" id="UP000006230"/>
    </source>
</evidence>
<name>Q0FH88_SALBH</name>
<organism evidence="1 2">
    <name type="scientific">Salipiger bermudensis (strain DSM 26914 / JCM 13377 / KCTC 12554 / HTCC2601)</name>
    <name type="common">Pelagibaca bermudensis</name>
    <dbReference type="NCBI Taxonomy" id="314265"/>
    <lineage>
        <taxon>Bacteria</taxon>
        <taxon>Pseudomonadati</taxon>
        <taxon>Pseudomonadota</taxon>
        <taxon>Alphaproteobacteria</taxon>
        <taxon>Rhodobacterales</taxon>
        <taxon>Roseobacteraceae</taxon>
        <taxon>Salipiger</taxon>
    </lineage>
</organism>
<protein>
    <submittedName>
        <fullName evidence="1">Uncharacterized protein</fullName>
    </submittedName>
</protein>
<keyword evidence="2" id="KW-1185">Reference proteome</keyword>
<dbReference type="Proteomes" id="UP000006230">
    <property type="component" value="Unassembled WGS sequence"/>
</dbReference>
<dbReference type="EMBL" id="AATQ01000079">
    <property type="protein sequence ID" value="EAU43563.1"/>
    <property type="molecule type" value="Genomic_DNA"/>
</dbReference>
<dbReference type="STRING" id="314265.R2601_24080"/>